<dbReference type="InterPro" id="IPR007016">
    <property type="entry name" value="O-antigen_ligase-rel_domated"/>
</dbReference>
<evidence type="ECO:0000259" key="6">
    <source>
        <dbReference type="Pfam" id="PF04932"/>
    </source>
</evidence>
<keyword evidence="4 5" id="KW-0472">Membrane</keyword>
<dbReference type="InterPro" id="IPR051533">
    <property type="entry name" value="WaaL-like"/>
</dbReference>
<evidence type="ECO:0000256" key="4">
    <source>
        <dbReference type="ARBA" id="ARBA00023136"/>
    </source>
</evidence>
<dbReference type="PANTHER" id="PTHR37422">
    <property type="entry name" value="TEICHURONIC ACID BIOSYNTHESIS PROTEIN TUAE"/>
    <property type="match status" value="1"/>
</dbReference>
<feature type="transmembrane region" description="Helical" evidence="5">
    <location>
        <begin position="268"/>
        <end position="286"/>
    </location>
</feature>
<feature type="transmembrane region" description="Helical" evidence="5">
    <location>
        <begin position="49"/>
        <end position="66"/>
    </location>
</feature>
<comment type="subcellular location">
    <subcellularLocation>
        <location evidence="1">Membrane</location>
        <topology evidence="1">Multi-pass membrane protein</topology>
    </subcellularLocation>
</comment>
<keyword evidence="3 5" id="KW-1133">Transmembrane helix</keyword>
<dbReference type="OrthoDB" id="2412971at2"/>
<accession>A0A0C7R6I8</accession>
<keyword evidence="2 5" id="KW-0812">Transmembrane</keyword>
<dbReference type="Pfam" id="PF04932">
    <property type="entry name" value="Wzy_C"/>
    <property type="match status" value="1"/>
</dbReference>
<evidence type="ECO:0000256" key="5">
    <source>
        <dbReference type="SAM" id="Phobius"/>
    </source>
</evidence>
<dbReference type="AlphaFoldDB" id="A0A0C7R6I8"/>
<feature type="domain" description="O-antigen ligase-related" evidence="6">
    <location>
        <begin position="224"/>
        <end position="371"/>
    </location>
</feature>
<evidence type="ECO:0000313" key="7">
    <source>
        <dbReference type="EMBL" id="CEQ04525.1"/>
    </source>
</evidence>
<feature type="transmembrane region" description="Helical" evidence="5">
    <location>
        <begin position="152"/>
        <end position="172"/>
    </location>
</feature>
<feature type="transmembrane region" description="Helical" evidence="5">
    <location>
        <begin position="13"/>
        <end position="42"/>
    </location>
</feature>
<sequence length="449" mass="51786">MRNRNNSINIYKLVGLLIFTILMSSINAYITAFVYTFLIYYATKSNINSIKSIIIAFTIFFLNPGIVKINTLIQFLRWILLITSLCIIIKNKNLYRKQNHIFIIIGFIWVIYNMCTSFFNSADILTSTLKIISFSMSFFIIVSSIDTKEYDWMLWTLGYYTTLILLSIPLLFSPIGKLRNGEFFQGIWNHPNGFAVMLSILCILSMYMLSSKRYNRYRMIIIFNLIISVLMLIKTESRTGIISFLVVSIVFFILDIKEKIFRGIKIKGILIFLALTIILTIILVLYKDFISDYINNMIYKGAEGDLLYSSKEILDTLWEDIKRKPIFGNGFGVNSEINESIGVFKMSSPVEKRNIILAILSESGIIGFTIFSIVILSMTHILSRKKLLREIDSLLVVLLMVNMSEMMFFSANGIGIFIYFILGIYKSEICNSNIIEKEIQELEESVIYN</sequence>
<evidence type="ECO:0000256" key="3">
    <source>
        <dbReference type="ARBA" id="ARBA00022989"/>
    </source>
</evidence>
<gene>
    <name evidence="7" type="ORF">R28058_22581</name>
</gene>
<feature type="transmembrane region" description="Helical" evidence="5">
    <location>
        <begin position="394"/>
        <end position="422"/>
    </location>
</feature>
<dbReference type="PANTHER" id="PTHR37422:SF17">
    <property type="entry name" value="O-ANTIGEN LIGASE"/>
    <property type="match status" value="1"/>
</dbReference>
<feature type="transmembrane region" description="Helical" evidence="5">
    <location>
        <begin position="192"/>
        <end position="210"/>
    </location>
</feature>
<dbReference type="Proteomes" id="UP000049127">
    <property type="component" value="Unassembled WGS sequence"/>
</dbReference>
<protein>
    <submittedName>
        <fullName evidence="7">Lipid A core-O-antigen ligase and related enzymes</fullName>
    </submittedName>
</protein>
<dbReference type="EMBL" id="CEKZ01000003">
    <property type="protein sequence ID" value="CEQ04525.1"/>
    <property type="molecule type" value="Genomic_DNA"/>
</dbReference>
<reference evidence="7 8" key="1">
    <citation type="submission" date="2015-01" db="EMBL/GenBank/DDBJ databases">
        <authorList>
            <person name="Aslett A.Martin."/>
            <person name="De Silva Nishadi"/>
        </authorList>
    </citation>
    <scope>NUCLEOTIDE SEQUENCE [LARGE SCALE GENOMIC DNA]</scope>
    <source>
        <strain evidence="7 8">R28058</strain>
    </source>
</reference>
<feature type="transmembrane region" description="Helical" evidence="5">
    <location>
        <begin position="125"/>
        <end position="145"/>
    </location>
</feature>
<feature type="transmembrane region" description="Helical" evidence="5">
    <location>
        <begin position="355"/>
        <end position="382"/>
    </location>
</feature>
<dbReference type="GO" id="GO:0016874">
    <property type="term" value="F:ligase activity"/>
    <property type="evidence" value="ECO:0007669"/>
    <property type="project" value="UniProtKB-KW"/>
</dbReference>
<evidence type="ECO:0000256" key="2">
    <source>
        <dbReference type="ARBA" id="ARBA00022692"/>
    </source>
</evidence>
<name>A0A0C7R6I8_PARSO</name>
<organism evidence="7 8">
    <name type="scientific">Paraclostridium sordellii</name>
    <name type="common">Clostridium sordellii</name>
    <dbReference type="NCBI Taxonomy" id="1505"/>
    <lineage>
        <taxon>Bacteria</taxon>
        <taxon>Bacillati</taxon>
        <taxon>Bacillota</taxon>
        <taxon>Clostridia</taxon>
        <taxon>Peptostreptococcales</taxon>
        <taxon>Peptostreptococcaceae</taxon>
        <taxon>Paraclostridium</taxon>
    </lineage>
</organism>
<keyword evidence="7" id="KW-0436">Ligase</keyword>
<feature type="transmembrane region" description="Helical" evidence="5">
    <location>
        <begin position="217"/>
        <end position="233"/>
    </location>
</feature>
<feature type="transmembrane region" description="Helical" evidence="5">
    <location>
        <begin position="101"/>
        <end position="119"/>
    </location>
</feature>
<evidence type="ECO:0000313" key="8">
    <source>
        <dbReference type="Proteomes" id="UP000049127"/>
    </source>
</evidence>
<dbReference type="GO" id="GO:0016020">
    <property type="term" value="C:membrane"/>
    <property type="evidence" value="ECO:0007669"/>
    <property type="project" value="UniProtKB-SubCell"/>
</dbReference>
<evidence type="ECO:0000256" key="1">
    <source>
        <dbReference type="ARBA" id="ARBA00004141"/>
    </source>
</evidence>
<proteinExistence type="predicted"/>